<dbReference type="PROSITE" id="PS50263">
    <property type="entry name" value="CN_HYDROLASE"/>
    <property type="match status" value="1"/>
</dbReference>
<feature type="domain" description="CN hydrolase" evidence="2">
    <location>
        <begin position="7"/>
        <end position="266"/>
    </location>
</feature>
<keyword evidence="1 3" id="KW-0378">Hydrolase</keyword>
<protein>
    <submittedName>
        <fullName evidence="3">N-carbamoyl-D-amino-acid hydrolase</fullName>
    </submittedName>
</protein>
<dbReference type="InterPro" id="IPR050345">
    <property type="entry name" value="Aliph_Amidase/BUP"/>
</dbReference>
<accession>A0A917SK21</accession>
<dbReference type="PANTHER" id="PTHR43674:SF12">
    <property type="entry name" value="NITRILASE C965.09-RELATED"/>
    <property type="match status" value="1"/>
</dbReference>
<dbReference type="GO" id="GO:0016811">
    <property type="term" value="F:hydrolase activity, acting on carbon-nitrogen (but not peptide) bonds, in linear amides"/>
    <property type="evidence" value="ECO:0007669"/>
    <property type="project" value="TreeGrafter"/>
</dbReference>
<keyword evidence="4" id="KW-1185">Reference proteome</keyword>
<evidence type="ECO:0000256" key="1">
    <source>
        <dbReference type="ARBA" id="ARBA00022801"/>
    </source>
</evidence>
<organism evidence="3 4">
    <name type="scientific">Pseudooceanicola nanhaiensis</name>
    <dbReference type="NCBI Taxonomy" id="375761"/>
    <lineage>
        <taxon>Bacteria</taxon>
        <taxon>Pseudomonadati</taxon>
        <taxon>Pseudomonadota</taxon>
        <taxon>Alphaproteobacteria</taxon>
        <taxon>Rhodobacterales</taxon>
        <taxon>Paracoccaceae</taxon>
        <taxon>Pseudooceanicola</taxon>
    </lineage>
</organism>
<dbReference type="AlphaFoldDB" id="A0A917SK21"/>
<dbReference type="RefSeq" id="WP_028285061.1">
    <property type="nucleotide sequence ID" value="NZ_BMLF01000001.1"/>
</dbReference>
<evidence type="ECO:0000313" key="3">
    <source>
        <dbReference type="EMBL" id="GGL82566.1"/>
    </source>
</evidence>
<name>A0A917SK21_9RHOB</name>
<evidence type="ECO:0000313" key="4">
    <source>
        <dbReference type="Proteomes" id="UP000649829"/>
    </source>
</evidence>
<dbReference type="SUPFAM" id="SSF56317">
    <property type="entry name" value="Carbon-nitrogen hydrolase"/>
    <property type="match status" value="1"/>
</dbReference>
<dbReference type="EMBL" id="BMLF01000001">
    <property type="protein sequence ID" value="GGL82566.1"/>
    <property type="molecule type" value="Genomic_DNA"/>
</dbReference>
<gene>
    <name evidence="3" type="ORF">GCM10011534_00810</name>
</gene>
<dbReference type="InterPro" id="IPR036526">
    <property type="entry name" value="C-N_Hydrolase_sf"/>
</dbReference>
<proteinExistence type="predicted"/>
<comment type="caution">
    <text evidence="3">The sequence shown here is derived from an EMBL/GenBank/DDBJ whole genome shotgun (WGS) entry which is preliminary data.</text>
</comment>
<dbReference type="PANTHER" id="PTHR43674">
    <property type="entry name" value="NITRILASE C965.09-RELATED"/>
    <property type="match status" value="1"/>
</dbReference>
<sequence>MTSPSPIRAAALQLGPASATIATTAARILDLIDAAARDKVTLAVLPELALTPYFAAAVRQDLTPFTSVPENKQAVEAIAERAAGHGMAIVIPFAEQTNEGLFNAMVFYDDKGACQGTFRKIHIPGKVAPDPDKPLNILEKRYFTPGDLPFAAFDMGAVKAGGLICYDRRFPESYRSLSLNGADLICVGYNTPVMPGGTLKGARRASELAICGGAYSTATHAIAAGKAGVEGGTRFIGGSFICGPDGAILTRAKSQGDEVVAADLDMAAQARLRERWDFATNRRPDAYAPALTA</sequence>
<evidence type="ECO:0000259" key="2">
    <source>
        <dbReference type="PROSITE" id="PS50263"/>
    </source>
</evidence>
<reference evidence="3" key="1">
    <citation type="journal article" date="2014" name="Int. J. Syst. Evol. Microbiol.">
        <title>Complete genome sequence of Corynebacterium casei LMG S-19264T (=DSM 44701T), isolated from a smear-ripened cheese.</title>
        <authorList>
            <consortium name="US DOE Joint Genome Institute (JGI-PGF)"/>
            <person name="Walter F."/>
            <person name="Albersmeier A."/>
            <person name="Kalinowski J."/>
            <person name="Ruckert C."/>
        </authorList>
    </citation>
    <scope>NUCLEOTIDE SEQUENCE</scope>
    <source>
        <strain evidence="3">CGMCC 1.6293</strain>
    </source>
</reference>
<dbReference type="InterPro" id="IPR003010">
    <property type="entry name" value="C-N_Hydrolase"/>
</dbReference>
<dbReference type="Proteomes" id="UP000649829">
    <property type="component" value="Unassembled WGS sequence"/>
</dbReference>
<reference evidence="3" key="2">
    <citation type="submission" date="2020-09" db="EMBL/GenBank/DDBJ databases">
        <authorList>
            <person name="Sun Q."/>
            <person name="Zhou Y."/>
        </authorList>
    </citation>
    <scope>NUCLEOTIDE SEQUENCE</scope>
    <source>
        <strain evidence="3">CGMCC 1.6293</strain>
    </source>
</reference>
<dbReference type="Pfam" id="PF00795">
    <property type="entry name" value="CN_hydrolase"/>
    <property type="match status" value="1"/>
</dbReference>
<dbReference type="Gene3D" id="3.60.110.10">
    <property type="entry name" value="Carbon-nitrogen hydrolase"/>
    <property type="match status" value="1"/>
</dbReference>